<dbReference type="AlphaFoldDB" id="A0A418KJP7"/>
<dbReference type="OrthoDB" id="5177743at2"/>
<dbReference type="Gene3D" id="1.10.357.10">
    <property type="entry name" value="Tetracycline Repressor, domain 2"/>
    <property type="match status" value="1"/>
</dbReference>
<dbReference type="PANTHER" id="PTHR30055">
    <property type="entry name" value="HTH-TYPE TRANSCRIPTIONAL REGULATOR RUTR"/>
    <property type="match status" value="1"/>
</dbReference>
<sequence>MAEAGGGKERLLRAAVEYVAANGVGERSLRQIAAALGTSHRMLIYHFGSKEGLFVEVARTMEDRQRELLSELDAVEGDPLEVARRFWARLADPVLWPHERLFFELYGRALQGDPAALPLLDGIVDTWVTALAGPMERAGAAPEVARAQARLGLAVARGLLLDLLATGDRAGVDAAMEQFVAMYAATLPR</sequence>
<evidence type="ECO:0000313" key="5">
    <source>
        <dbReference type="Proteomes" id="UP000284057"/>
    </source>
</evidence>
<organism evidence="4 5">
    <name type="scientific">Jiangella rhizosphaerae</name>
    <dbReference type="NCBI Taxonomy" id="2293569"/>
    <lineage>
        <taxon>Bacteria</taxon>
        <taxon>Bacillati</taxon>
        <taxon>Actinomycetota</taxon>
        <taxon>Actinomycetes</taxon>
        <taxon>Jiangellales</taxon>
        <taxon>Jiangellaceae</taxon>
        <taxon>Jiangella</taxon>
    </lineage>
</organism>
<dbReference type="InterPro" id="IPR001647">
    <property type="entry name" value="HTH_TetR"/>
</dbReference>
<dbReference type="SUPFAM" id="SSF46689">
    <property type="entry name" value="Homeodomain-like"/>
    <property type="match status" value="1"/>
</dbReference>
<gene>
    <name evidence="4" type="ORF">DY240_24085</name>
</gene>
<dbReference type="EMBL" id="QUAL01000324">
    <property type="protein sequence ID" value="RIQ15690.1"/>
    <property type="molecule type" value="Genomic_DNA"/>
</dbReference>
<dbReference type="RefSeq" id="WP_119662265.1">
    <property type="nucleotide sequence ID" value="NZ_QUAL01000324.1"/>
</dbReference>
<comment type="caution">
    <text evidence="4">The sequence shown here is derived from an EMBL/GenBank/DDBJ whole genome shotgun (WGS) entry which is preliminary data.</text>
</comment>
<evidence type="ECO:0000256" key="2">
    <source>
        <dbReference type="PROSITE-ProRule" id="PRU00335"/>
    </source>
</evidence>
<evidence type="ECO:0000313" key="4">
    <source>
        <dbReference type="EMBL" id="RIQ15690.1"/>
    </source>
</evidence>
<accession>A0A418KJP7</accession>
<name>A0A418KJP7_9ACTN</name>
<dbReference type="PROSITE" id="PS50977">
    <property type="entry name" value="HTH_TETR_2"/>
    <property type="match status" value="1"/>
</dbReference>
<reference evidence="4 5" key="1">
    <citation type="submission" date="2018-09" db="EMBL/GenBank/DDBJ databases">
        <title>Isolation, diversity and antifungal activity of actinobacteria from wheat.</title>
        <authorList>
            <person name="Han C."/>
        </authorList>
    </citation>
    <scope>NUCLEOTIDE SEQUENCE [LARGE SCALE GENOMIC DNA]</scope>
    <source>
        <strain evidence="4 5">NEAU-YY265</strain>
    </source>
</reference>
<protein>
    <submittedName>
        <fullName evidence="4">TetR/AcrR family transcriptional regulator</fullName>
    </submittedName>
</protein>
<keyword evidence="1 2" id="KW-0238">DNA-binding</keyword>
<dbReference type="Proteomes" id="UP000284057">
    <property type="component" value="Unassembled WGS sequence"/>
</dbReference>
<feature type="DNA-binding region" description="H-T-H motif" evidence="2">
    <location>
        <begin position="28"/>
        <end position="47"/>
    </location>
</feature>
<dbReference type="Gene3D" id="1.10.10.60">
    <property type="entry name" value="Homeodomain-like"/>
    <property type="match status" value="1"/>
</dbReference>
<dbReference type="PANTHER" id="PTHR30055:SF219">
    <property type="entry name" value="TRANSCRIPTIONAL REGULATORY PROTEIN"/>
    <property type="match status" value="1"/>
</dbReference>
<keyword evidence="5" id="KW-1185">Reference proteome</keyword>
<evidence type="ECO:0000259" key="3">
    <source>
        <dbReference type="PROSITE" id="PS50977"/>
    </source>
</evidence>
<evidence type="ECO:0000256" key="1">
    <source>
        <dbReference type="ARBA" id="ARBA00023125"/>
    </source>
</evidence>
<dbReference type="InterPro" id="IPR050109">
    <property type="entry name" value="HTH-type_TetR-like_transc_reg"/>
</dbReference>
<dbReference type="GO" id="GO:0000976">
    <property type="term" value="F:transcription cis-regulatory region binding"/>
    <property type="evidence" value="ECO:0007669"/>
    <property type="project" value="TreeGrafter"/>
</dbReference>
<proteinExistence type="predicted"/>
<dbReference type="GO" id="GO:0003700">
    <property type="term" value="F:DNA-binding transcription factor activity"/>
    <property type="evidence" value="ECO:0007669"/>
    <property type="project" value="TreeGrafter"/>
</dbReference>
<dbReference type="Pfam" id="PF00440">
    <property type="entry name" value="TetR_N"/>
    <property type="match status" value="1"/>
</dbReference>
<dbReference type="InterPro" id="IPR009057">
    <property type="entry name" value="Homeodomain-like_sf"/>
</dbReference>
<feature type="domain" description="HTH tetR-type" evidence="3">
    <location>
        <begin position="5"/>
        <end position="65"/>
    </location>
</feature>
<dbReference type="PRINTS" id="PR00455">
    <property type="entry name" value="HTHTETR"/>
</dbReference>